<gene>
    <name evidence="2" type="ORF">IFE08_07840</name>
</gene>
<name>A0A7S6WMA0_9SPIR</name>
<dbReference type="Pfam" id="PF03412">
    <property type="entry name" value="Peptidase_C39"/>
    <property type="match status" value="1"/>
</dbReference>
<reference evidence="2 3" key="1">
    <citation type="submission" date="2020-09" db="EMBL/GenBank/DDBJ databases">
        <title>Characterization of Treponema spp. from bovine digital dermatitis in Korea.</title>
        <authorList>
            <person name="Espiritu H.M."/>
            <person name="Cho Y.I."/>
            <person name="Mamuad L."/>
        </authorList>
    </citation>
    <scope>NUCLEOTIDE SEQUENCE [LARGE SCALE GENOMIC DNA]</scope>
    <source>
        <strain evidence="2 3">KS1</strain>
    </source>
</reference>
<dbReference type="InterPro" id="IPR005074">
    <property type="entry name" value="Peptidase_C39"/>
</dbReference>
<dbReference type="Gene3D" id="3.90.70.10">
    <property type="entry name" value="Cysteine proteinases"/>
    <property type="match status" value="1"/>
</dbReference>
<evidence type="ECO:0000313" key="3">
    <source>
        <dbReference type="Proteomes" id="UP000593915"/>
    </source>
</evidence>
<accession>A0A7S6WMA0</accession>
<dbReference type="GO" id="GO:0006508">
    <property type="term" value="P:proteolysis"/>
    <property type="evidence" value="ECO:0007669"/>
    <property type="project" value="InterPro"/>
</dbReference>
<evidence type="ECO:0000313" key="2">
    <source>
        <dbReference type="EMBL" id="QOW59785.1"/>
    </source>
</evidence>
<dbReference type="GO" id="GO:0016020">
    <property type="term" value="C:membrane"/>
    <property type="evidence" value="ECO:0007669"/>
    <property type="project" value="InterPro"/>
</dbReference>
<organism evidence="2 3">
    <name type="scientific">Treponema pedis</name>
    <dbReference type="NCBI Taxonomy" id="409322"/>
    <lineage>
        <taxon>Bacteria</taxon>
        <taxon>Pseudomonadati</taxon>
        <taxon>Spirochaetota</taxon>
        <taxon>Spirochaetia</taxon>
        <taxon>Spirochaetales</taxon>
        <taxon>Treponemataceae</taxon>
        <taxon>Treponema</taxon>
    </lineage>
</organism>
<dbReference type="EMBL" id="CP061839">
    <property type="protein sequence ID" value="QOW59785.1"/>
    <property type="molecule type" value="Genomic_DNA"/>
</dbReference>
<proteinExistence type="predicted"/>
<dbReference type="AlphaFoldDB" id="A0A7S6WMA0"/>
<feature type="domain" description="Peptidase C39" evidence="1">
    <location>
        <begin position="3"/>
        <end position="65"/>
    </location>
</feature>
<evidence type="ECO:0000259" key="1">
    <source>
        <dbReference type="Pfam" id="PF03412"/>
    </source>
</evidence>
<dbReference type="GO" id="GO:0008233">
    <property type="term" value="F:peptidase activity"/>
    <property type="evidence" value="ECO:0007669"/>
    <property type="project" value="InterPro"/>
</dbReference>
<dbReference type="RefSeq" id="WP_194075420.1">
    <property type="nucleotide sequence ID" value="NZ_CP061839.1"/>
</dbReference>
<protein>
    <recommendedName>
        <fullName evidence="1">Peptidase C39 domain-containing protein</fullName>
    </recommendedName>
</protein>
<dbReference type="Proteomes" id="UP000593915">
    <property type="component" value="Chromosome"/>
</dbReference>
<dbReference type="GO" id="GO:0005524">
    <property type="term" value="F:ATP binding"/>
    <property type="evidence" value="ECO:0007669"/>
    <property type="project" value="InterPro"/>
</dbReference>
<sequence length="108" mass="12002">MKKDVVLQKDETDCAAACIATIARRYGKRIAVKRIRKFAHTDQEGTSGLGITKAAKAFGFDCRGVISSVFICFCPKDWCLSVWPHINPMTHKSRMSTNACFLPCSCLK</sequence>